<dbReference type="EMBL" id="JTJJ01000102">
    <property type="protein sequence ID" value="KHJ65897.1"/>
    <property type="molecule type" value="Genomic_DNA"/>
</dbReference>
<proteinExistence type="predicted"/>
<sequence length="77" mass="8846">MWQFYYLLRMGQQDQLHVKGCVCLEDHPERRFLGSAISYRHAYQIASQRLSVRASICRRCVDDSMKESGGATLLPAP</sequence>
<reference evidence="1 2" key="1">
    <citation type="submission" date="2014-11" db="EMBL/GenBank/DDBJ databases">
        <title>Genome sequencing of Pantoea rodasii ND03.</title>
        <authorList>
            <person name="Muhamad Yunos N.Y."/>
            <person name="Chan K.-G."/>
        </authorList>
    </citation>
    <scope>NUCLEOTIDE SEQUENCE [LARGE SCALE GENOMIC DNA]</scope>
    <source>
        <strain evidence="1 2">ND03</strain>
    </source>
</reference>
<dbReference type="AlphaFoldDB" id="A0A0B1R3W5"/>
<accession>A0A0B1R3W5</accession>
<dbReference type="Proteomes" id="UP000030853">
    <property type="component" value="Unassembled WGS sequence"/>
</dbReference>
<name>A0A0B1R3W5_9GAMM</name>
<organism evidence="1 2">
    <name type="scientific">Pantoea rodasii</name>
    <dbReference type="NCBI Taxonomy" id="1076549"/>
    <lineage>
        <taxon>Bacteria</taxon>
        <taxon>Pseudomonadati</taxon>
        <taxon>Pseudomonadota</taxon>
        <taxon>Gammaproteobacteria</taxon>
        <taxon>Enterobacterales</taxon>
        <taxon>Erwiniaceae</taxon>
        <taxon>Pantoea</taxon>
    </lineage>
</organism>
<evidence type="ECO:0000313" key="1">
    <source>
        <dbReference type="EMBL" id="KHJ65897.1"/>
    </source>
</evidence>
<protein>
    <submittedName>
        <fullName evidence="1">Uncharacterized protein</fullName>
    </submittedName>
</protein>
<gene>
    <name evidence="1" type="ORF">QU24_22275</name>
</gene>
<evidence type="ECO:0000313" key="2">
    <source>
        <dbReference type="Proteomes" id="UP000030853"/>
    </source>
</evidence>
<comment type="caution">
    <text evidence="1">The sequence shown here is derived from an EMBL/GenBank/DDBJ whole genome shotgun (WGS) entry which is preliminary data.</text>
</comment>